<reference evidence="3 5" key="2">
    <citation type="submission" date="2019-02" db="EMBL/GenBank/DDBJ databases">
        <title>Genomic Encyclopedia of Type Strains, Phase IV (KMG-IV): sequencing the most valuable type-strain genomes for metagenomic binning, comparative biology and taxonomic classification.</title>
        <authorList>
            <person name="Goeker M."/>
        </authorList>
    </citation>
    <scope>NUCLEOTIDE SEQUENCE [LARGE SCALE GENOMIC DNA]</scope>
    <source>
        <strain evidence="3 5">DSM 16618</strain>
    </source>
</reference>
<name>A0A171KN72_9BURK</name>
<evidence type="ECO:0000313" key="3">
    <source>
        <dbReference type="EMBL" id="RZS73255.1"/>
    </source>
</evidence>
<dbReference type="Pfam" id="PF03091">
    <property type="entry name" value="CutA1"/>
    <property type="match status" value="1"/>
</dbReference>
<comment type="caution">
    <text evidence="2">The sequence shown here is derived from an EMBL/GenBank/DDBJ whole genome shotgun (WGS) entry which is preliminary data.</text>
</comment>
<dbReference type="InterPro" id="IPR004323">
    <property type="entry name" value="Ion_tolerance_CutA"/>
</dbReference>
<reference evidence="2 4" key="1">
    <citation type="submission" date="2015-04" db="EMBL/GenBank/DDBJ databases">
        <title>Genome sequence of Kerstersia gyiorum CG1.</title>
        <authorList>
            <person name="Greninger A.L."/>
            <person name="Kozyreva V."/>
            <person name="Chaturvedi V."/>
        </authorList>
    </citation>
    <scope>NUCLEOTIDE SEQUENCE [LARGE SCALE GENOMIC DNA]</scope>
    <source>
        <strain evidence="2 4">CG1</strain>
    </source>
</reference>
<comment type="similarity">
    <text evidence="1">Belongs to the CutA family.</text>
</comment>
<dbReference type="Proteomes" id="UP000078084">
    <property type="component" value="Unassembled WGS sequence"/>
</dbReference>
<organism evidence="2 4">
    <name type="scientific">Kerstersia gyiorum</name>
    <dbReference type="NCBI Taxonomy" id="206506"/>
    <lineage>
        <taxon>Bacteria</taxon>
        <taxon>Pseudomonadati</taxon>
        <taxon>Pseudomonadota</taxon>
        <taxon>Betaproteobacteria</taxon>
        <taxon>Burkholderiales</taxon>
        <taxon>Alcaligenaceae</taxon>
        <taxon>Kerstersia</taxon>
    </lineage>
</organism>
<dbReference type="GO" id="GO:0010038">
    <property type="term" value="P:response to metal ion"/>
    <property type="evidence" value="ECO:0007669"/>
    <property type="project" value="InterPro"/>
</dbReference>
<dbReference type="EMBL" id="SGWZ01000001">
    <property type="protein sequence ID" value="RZS73255.1"/>
    <property type="molecule type" value="Genomic_DNA"/>
</dbReference>
<dbReference type="OrthoDB" id="37622at2"/>
<dbReference type="GO" id="GO:0005507">
    <property type="term" value="F:copper ion binding"/>
    <property type="evidence" value="ECO:0007669"/>
    <property type="project" value="TreeGrafter"/>
</dbReference>
<dbReference type="EMBL" id="LBNE01000017">
    <property type="protein sequence ID" value="KKO70339.1"/>
    <property type="molecule type" value="Genomic_DNA"/>
</dbReference>
<dbReference type="PANTHER" id="PTHR23419:SF8">
    <property type="entry name" value="FI09726P"/>
    <property type="match status" value="1"/>
</dbReference>
<dbReference type="Proteomes" id="UP000292039">
    <property type="component" value="Unassembled WGS sequence"/>
</dbReference>
<evidence type="ECO:0000313" key="2">
    <source>
        <dbReference type="EMBL" id="KKO70339.1"/>
    </source>
</evidence>
<evidence type="ECO:0000313" key="4">
    <source>
        <dbReference type="Proteomes" id="UP000078084"/>
    </source>
</evidence>
<accession>A0A171KN72</accession>
<proteinExistence type="inferred from homology"/>
<dbReference type="RefSeq" id="WP_068375393.1">
    <property type="nucleotide sequence ID" value="NZ_CBCSEB010000003.1"/>
</dbReference>
<dbReference type="SUPFAM" id="SSF54913">
    <property type="entry name" value="GlnB-like"/>
    <property type="match status" value="1"/>
</dbReference>
<evidence type="ECO:0000256" key="1">
    <source>
        <dbReference type="ARBA" id="ARBA00010169"/>
    </source>
</evidence>
<dbReference type="AlphaFoldDB" id="A0A171KN72"/>
<sequence length="117" mass="12334">MTTLPPDCELLLSTFPDLALAQAVADELVLGGFAACVQIGAPVHSTYSWEGKLEHATEYPLQAKLSQAQRAGAIATIQRHHPYAVPEIICLPISAGLPAYLEWITACSTPAPAGPQA</sequence>
<dbReference type="PANTHER" id="PTHR23419">
    <property type="entry name" value="DIVALENT CATION TOLERANCE CUTA-RELATED"/>
    <property type="match status" value="1"/>
</dbReference>
<protein>
    <submittedName>
        <fullName evidence="3">Periplasmic divalent cation tolerance protein</fullName>
    </submittedName>
</protein>
<gene>
    <name evidence="2" type="ORF">AAV32_17080</name>
    <name evidence="3" type="ORF">EV679_0445</name>
</gene>
<dbReference type="Gene3D" id="3.30.70.120">
    <property type="match status" value="1"/>
</dbReference>
<dbReference type="STRING" id="206506.AAV32_17080"/>
<evidence type="ECO:0000313" key="5">
    <source>
        <dbReference type="Proteomes" id="UP000292039"/>
    </source>
</evidence>
<dbReference type="InterPro" id="IPR015867">
    <property type="entry name" value="N-reg_PII/ATP_PRibTrfase_C"/>
</dbReference>
<keyword evidence="4" id="KW-1185">Reference proteome</keyword>
<dbReference type="InterPro" id="IPR011322">
    <property type="entry name" value="N-reg_PII-like_a/b"/>
</dbReference>